<dbReference type="GO" id="GO:0005768">
    <property type="term" value="C:endosome"/>
    <property type="evidence" value="ECO:0007669"/>
    <property type="project" value="TreeGrafter"/>
</dbReference>
<dbReference type="PANTHER" id="PTHR10108">
    <property type="entry name" value="SAM-DEPENDENT METHYLTRANSFERASE"/>
    <property type="match status" value="1"/>
</dbReference>
<keyword evidence="4 6" id="KW-0735">Signal-anchor</keyword>
<feature type="region of interest" description="Disordered" evidence="7">
    <location>
        <begin position="47"/>
        <end position="141"/>
    </location>
</feature>
<dbReference type="InterPro" id="IPR004159">
    <property type="entry name" value="Put_SAM_MeTrfase"/>
</dbReference>
<evidence type="ECO:0000256" key="4">
    <source>
        <dbReference type="ARBA" id="ARBA00022968"/>
    </source>
</evidence>
<organism evidence="8">
    <name type="scientific">Panicum hallii</name>
    <dbReference type="NCBI Taxonomy" id="206008"/>
    <lineage>
        <taxon>Eukaryota</taxon>
        <taxon>Viridiplantae</taxon>
        <taxon>Streptophyta</taxon>
        <taxon>Embryophyta</taxon>
        <taxon>Tracheophyta</taxon>
        <taxon>Spermatophyta</taxon>
        <taxon>Magnoliopsida</taxon>
        <taxon>Liliopsida</taxon>
        <taxon>Poales</taxon>
        <taxon>Poaceae</taxon>
        <taxon>PACMAD clade</taxon>
        <taxon>Panicoideae</taxon>
        <taxon>Panicodae</taxon>
        <taxon>Paniceae</taxon>
        <taxon>Panicinae</taxon>
        <taxon>Panicum</taxon>
        <taxon>Panicum sect. Panicum</taxon>
    </lineage>
</organism>
<dbReference type="GO" id="GO:0008168">
    <property type="term" value="F:methyltransferase activity"/>
    <property type="evidence" value="ECO:0007669"/>
    <property type="project" value="UniProtKB-UniRule"/>
</dbReference>
<dbReference type="Pfam" id="PF03141">
    <property type="entry name" value="Methyltransf_29"/>
    <property type="match status" value="1"/>
</dbReference>
<dbReference type="SUPFAM" id="SSF101447">
    <property type="entry name" value="Formin homology 2 domain (FH2 domain)"/>
    <property type="match status" value="1"/>
</dbReference>
<dbReference type="SUPFAM" id="SSF53335">
    <property type="entry name" value="S-adenosyl-L-methionine-dependent methyltransferases"/>
    <property type="match status" value="2"/>
</dbReference>
<keyword evidence="6" id="KW-0325">Glycoprotein</keyword>
<dbReference type="EC" id="2.1.1.-" evidence="6"/>
<dbReference type="EMBL" id="CM008050">
    <property type="protein sequence ID" value="PVH37669.1"/>
    <property type="molecule type" value="Genomic_DNA"/>
</dbReference>
<feature type="compositionally biased region" description="Low complexity" evidence="7">
    <location>
        <begin position="47"/>
        <end position="69"/>
    </location>
</feature>
<protein>
    <recommendedName>
        <fullName evidence="6">Methyltransferase</fullName>
        <ecNumber evidence="6">2.1.1.-</ecNumber>
    </recommendedName>
</protein>
<evidence type="ECO:0000256" key="7">
    <source>
        <dbReference type="SAM" id="MobiDB-lite"/>
    </source>
</evidence>
<keyword evidence="3 6" id="KW-0489">Methyltransferase</keyword>
<name>A0A2T8IJ22_9POAL</name>
<reference evidence="8" key="1">
    <citation type="submission" date="2018-04" db="EMBL/GenBank/DDBJ databases">
        <title>WGS assembly of Panicum hallii.</title>
        <authorList>
            <person name="Lovell J."/>
            <person name="Jenkins J."/>
            <person name="Lowry D."/>
            <person name="Mamidi S."/>
            <person name="Sreedasyam A."/>
            <person name="Weng X."/>
            <person name="Barry K."/>
            <person name="Bonette J."/>
            <person name="Campitelli B."/>
            <person name="Daum C."/>
            <person name="Gordon S."/>
            <person name="Gould B."/>
            <person name="Lipzen A."/>
            <person name="Macqueen A."/>
            <person name="Palacio-Mejia J."/>
            <person name="Plott C."/>
            <person name="Shakirov E."/>
            <person name="Shu S."/>
            <person name="Yoshinaga Y."/>
            <person name="Zane M."/>
            <person name="Rokhsar D."/>
            <person name="Grimwood J."/>
            <person name="Schmutz J."/>
            <person name="Juenger T."/>
        </authorList>
    </citation>
    <scope>NUCLEOTIDE SEQUENCE [LARGE SCALE GENOMIC DNA]</scope>
    <source>
        <strain evidence="8">FIL2</strain>
    </source>
</reference>
<dbReference type="Gramene" id="PVH37669">
    <property type="protein sequence ID" value="PVH37669"/>
    <property type="gene ID" value="PAHAL_5G055900"/>
</dbReference>
<evidence type="ECO:0000256" key="5">
    <source>
        <dbReference type="ARBA" id="ARBA00037847"/>
    </source>
</evidence>
<evidence type="ECO:0000256" key="6">
    <source>
        <dbReference type="RuleBase" id="RU366043"/>
    </source>
</evidence>
<keyword evidence="6" id="KW-0808">Transferase</keyword>
<feature type="compositionally biased region" description="Pro residues" evidence="7">
    <location>
        <begin position="81"/>
        <end position="91"/>
    </location>
</feature>
<evidence type="ECO:0000256" key="3">
    <source>
        <dbReference type="ARBA" id="ARBA00022603"/>
    </source>
</evidence>
<accession>A0A2T8IJ22</accession>
<evidence type="ECO:0000256" key="2">
    <source>
        <dbReference type="ARBA" id="ARBA00008361"/>
    </source>
</evidence>
<gene>
    <name evidence="8" type="ORF">PAHAL_5G055900</name>
</gene>
<comment type="subcellular location">
    <subcellularLocation>
        <location evidence="5">Endomembrane system</location>
        <topology evidence="5">Single-pass membrane protein</topology>
    </subcellularLocation>
    <subcellularLocation>
        <location evidence="1 6">Membrane</location>
        <topology evidence="1 6">Single-pass type II membrane protein</topology>
    </subcellularLocation>
</comment>
<dbReference type="InterPro" id="IPR029063">
    <property type="entry name" value="SAM-dependent_MTases_sf"/>
</dbReference>
<dbReference type="Proteomes" id="UP000243499">
    <property type="component" value="Chromosome 5"/>
</dbReference>
<dbReference type="Gene3D" id="3.40.50.150">
    <property type="entry name" value="Vaccinia Virus protein VP39"/>
    <property type="match status" value="1"/>
</dbReference>
<dbReference type="PANTHER" id="PTHR10108:SF968">
    <property type="entry name" value="METHYLTRANSFERASE PMT19-RELATED"/>
    <property type="match status" value="1"/>
</dbReference>
<comment type="similarity">
    <text evidence="2 6">Belongs to the methyltransferase superfamily.</text>
</comment>
<proteinExistence type="inferred from homology"/>
<dbReference type="AlphaFoldDB" id="A0A2T8IJ22"/>
<dbReference type="GO" id="GO:0016020">
    <property type="term" value="C:membrane"/>
    <property type="evidence" value="ECO:0007669"/>
    <property type="project" value="UniProtKB-SubCell"/>
</dbReference>
<feature type="compositionally biased region" description="Pro residues" evidence="7">
    <location>
        <begin position="125"/>
        <end position="141"/>
    </location>
</feature>
<evidence type="ECO:0000313" key="8">
    <source>
        <dbReference type="EMBL" id="PVH37669.1"/>
    </source>
</evidence>
<keyword evidence="4 6" id="KW-0812">Transmembrane</keyword>
<evidence type="ECO:0000256" key="1">
    <source>
        <dbReference type="ARBA" id="ARBA00004606"/>
    </source>
</evidence>
<sequence length="614" mass="66975">MPLSLPSSAAVVAALPRALSLSAAAVAAATTSLLLISAVVSRSHHVASSSSAPPLPPSASASTTAAQAPAPAPDPDHHHPPPPPPVPPCPPNATHLVPCHEPPSGERHCPPRPPPPPHPPKDPPPHPPHPPPPPPHCRVPPPPGYRPPPPWPVRRERARYANLELPLLPSATVATGQDPVRGGGEWLVFNKGKGLRNYVDQLARVVPLRGGVVRTALDIGCGVASFGDYLLNYGVLTMSIAPKNRYGAQVQLALERGLPAMIGVLTAQRLPYPSRSFDMVHCADCLVPWTAHDGLYMLEIDRLLQPGGYWVLSTPSVSWKSGYNISNQATEDKDKQLTMDNMANKLHWTKLFENGTITVWRKPTCHLHCDQSKLLGSSPLCREDPDSAWYVNISMCITCLPRAEHANGCVDGAMEKWPKRLDAVPPRIASGEMKLSIQTYKHDSLIWEKRVNFYATYLKYLSNGTYRNVMDMSAGFGGFAAAMSKYPVWVMNVIPTNVTDNTLGAIYERGLIGTYTVWCEAFSTYPRTYDLIHANGIFSSHIHKCGIIDILVEMDRILRPGGAAIVRDRANVILKVKKDADRLQWHSRIVDTENGALDPEKLLIVDNSLPFPGS</sequence>
<dbReference type="GO" id="GO:0005802">
    <property type="term" value="C:trans-Golgi network"/>
    <property type="evidence" value="ECO:0007669"/>
    <property type="project" value="TreeGrafter"/>
</dbReference>
<dbReference type="GO" id="GO:0032259">
    <property type="term" value="P:methylation"/>
    <property type="evidence" value="ECO:0007669"/>
    <property type="project" value="UniProtKB-KW"/>
</dbReference>